<feature type="transmembrane region" description="Helical" evidence="1">
    <location>
        <begin position="124"/>
        <end position="141"/>
    </location>
</feature>
<sequence>MSDILRLLIRMIAITLGFFAGCLAAGLAYAFLARLVVPDDFGRFSELELTVTLVVGVFGVASLFARAVLLPAFAVIAIFEFWRRRDWLSYALAGAVIALMATAFPMATAISGATGAAIDPARMIAIHMACGIIGASIYWLLTGRSAGRWLPSERGKSAAVVPNPES</sequence>
<keyword evidence="1" id="KW-0812">Transmembrane</keyword>
<feature type="transmembrane region" description="Helical" evidence="1">
    <location>
        <begin position="7"/>
        <end position="32"/>
    </location>
</feature>
<reference evidence="2 3" key="1">
    <citation type="submission" date="2020-01" db="EMBL/GenBank/DDBJ databases">
        <title>Genomes of bacteria type strains.</title>
        <authorList>
            <person name="Chen J."/>
            <person name="Zhu S."/>
            <person name="Yang J."/>
        </authorList>
    </citation>
    <scope>NUCLEOTIDE SEQUENCE [LARGE SCALE GENOMIC DNA]</scope>
    <source>
        <strain evidence="2 3">DSM 16655</strain>
    </source>
</reference>
<organism evidence="2 3">
    <name type="scientific">Hoeflea alexandrii</name>
    <dbReference type="NCBI Taxonomy" id="288436"/>
    <lineage>
        <taxon>Bacteria</taxon>
        <taxon>Pseudomonadati</taxon>
        <taxon>Pseudomonadota</taxon>
        <taxon>Alphaproteobacteria</taxon>
        <taxon>Hyphomicrobiales</taxon>
        <taxon>Rhizobiaceae</taxon>
        <taxon>Hoeflea</taxon>
    </lineage>
</organism>
<dbReference type="Proteomes" id="UP001320715">
    <property type="component" value="Unassembled WGS sequence"/>
</dbReference>
<keyword evidence="1" id="KW-1133">Transmembrane helix</keyword>
<dbReference type="PROSITE" id="PS51257">
    <property type="entry name" value="PROKAR_LIPOPROTEIN"/>
    <property type="match status" value="1"/>
</dbReference>
<feature type="transmembrane region" description="Helical" evidence="1">
    <location>
        <begin position="52"/>
        <end position="79"/>
    </location>
</feature>
<proteinExistence type="predicted"/>
<accession>A0ABT1CR91</accession>
<dbReference type="EMBL" id="JAAAML010000002">
    <property type="protein sequence ID" value="MCO6408722.1"/>
    <property type="molecule type" value="Genomic_DNA"/>
</dbReference>
<evidence type="ECO:0000256" key="1">
    <source>
        <dbReference type="SAM" id="Phobius"/>
    </source>
</evidence>
<name>A0ABT1CR91_9HYPH</name>
<protein>
    <recommendedName>
        <fullName evidence="4">DUF2938 domain-containing protein</fullName>
    </recommendedName>
</protein>
<evidence type="ECO:0008006" key="4">
    <source>
        <dbReference type="Google" id="ProtNLM"/>
    </source>
</evidence>
<evidence type="ECO:0000313" key="2">
    <source>
        <dbReference type="EMBL" id="MCO6408722.1"/>
    </source>
</evidence>
<gene>
    <name evidence="2" type="ORF">GTW23_11100</name>
</gene>
<evidence type="ECO:0000313" key="3">
    <source>
        <dbReference type="Proteomes" id="UP001320715"/>
    </source>
</evidence>
<keyword evidence="1" id="KW-0472">Membrane</keyword>
<feature type="transmembrane region" description="Helical" evidence="1">
    <location>
        <begin position="91"/>
        <end position="118"/>
    </location>
</feature>
<dbReference type="RefSeq" id="WP_252915823.1">
    <property type="nucleotide sequence ID" value="NZ_JAAAML010000002.1"/>
</dbReference>
<comment type="caution">
    <text evidence="2">The sequence shown here is derived from an EMBL/GenBank/DDBJ whole genome shotgun (WGS) entry which is preliminary data.</text>
</comment>
<keyword evidence="3" id="KW-1185">Reference proteome</keyword>